<sequence>MSNGTCKTCGFWKRQEIEVGDYAYCQKYAPQPIIVPQWNSSPAELYEAKWPLTQNTGWCGDYEKKKLPSVYENRAQILLNESILPQIPMPE</sequence>
<accession>A0A0F9CIQ7</accession>
<organism evidence="1">
    <name type="scientific">marine sediment metagenome</name>
    <dbReference type="NCBI Taxonomy" id="412755"/>
    <lineage>
        <taxon>unclassified sequences</taxon>
        <taxon>metagenomes</taxon>
        <taxon>ecological metagenomes</taxon>
    </lineage>
</organism>
<dbReference type="EMBL" id="LAZR01044050">
    <property type="protein sequence ID" value="KKL05591.1"/>
    <property type="molecule type" value="Genomic_DNA"/>
</dbReference>
<gene>
    <name evidence="1" type="ORF">LCGC14_2604530</name>
</gene>
<proteinExistence type="predicted"/>
<feature type="non-terminal residue" evidence="1">
    <location>
        <position position="91"/>
    </location>
</feature>
<evidence type="ECO:0000313" key="1">
    <source>
        <dbReference type="EMBL" id="KKL05591.1"/>
    </source>
</evidence>
<dbReference type="AlphaFoldDB" id="A0A0F9CIQ7"/>
<protein>
    <submittedName>
        <fullName evidence="1">Uncharacterized protein</fullName>
    </submittedName>
</protein>
<comment type="caution">
    <text evidence="1">The sequence shown here is derived from an EMBL/GenBank/DDBJ whole genome shotgun (WGS) entry which is preliminary data.</text>
</comment>
<reference evidence="1" key="1">
    <citation type="journal article" date="2015" name="Nature">
        <title>Complex archaea that bridge the gap between prokaryotes and eukaryotes.</title>
        <authorList>
            <person name="Spang A."/>
            <person name="Saw J.H."/>
            <person name="Jorgensen S.L."/>
            <person name="Zaremba-Niedzwiedzka K."/>
            <person name="Martijn J."/>
            <person name="Lind A.E."/>
            <person name="van Eijk R."/>
            <person name="Schleper C."/>
            <person name="Guy L."/>
            <person name="Ettema T.J."/>
        </authorList>
    </citation>
    <scope>NUCLEOTIDE SEQUENCE</scope>
</reference>
<name>A0A0F9CIQ7_9ZZZZ</name>